<dbReference type="InterPro" id="IPR013546">
    <property type="entry name" value="PII_UdlTrfase/GS_AdlTrfase"/>
</dbReference>
<keyword evidence="11" id="KW-1185">Reference proteome</keyword>
<dbReference type="SUPFAM" id="SSF81301">
    <property type="entry name" value="Nucleotidyltransferase"/>
    <property type="match status" value="2"/>
</dbReference>
<dbReference type="HAMAP" id="MF_00802">
    <property type="entry name" value="GlnE"/>
    <property type="match status" value="1"/>
</dbReference>
<keyword evidence="2 7" id="KW-0548">Nucleotidyltransferase</keyword>
<gene>
    <name evidence="7 10" type="primary">glnE</name>
    <name evidence="10" type="ORF">K6K13_17105</name>
</gene>
<feature type="region of interest" description="Adenylyl transferase" evidence="7">
    <location>
        <begin position="457"/>
        <end position="955"/>
    </location>
</feature>
<dbReference type="EC" id="2.7.7.42" evidence="7"/>
<evidence type="ECO:0000256" key="4">
    <source>
        <dbReference type="ARBA" id="ARBA00022840"/>
    </source>
</evidence>
<dbReference type="InterPro" id="IPR005190">
    <property type="entry name" value="GlnE_rpt_dom"/>
</dbReference>
<feature type="domain" description="PII-uridylyltransferase/Glutamine-synthetase adenylyltransferase" evidence="9">
    <location>
        <begin position="828"/>
        <end position="926"/>
    </location>
</feature>
<proteinExistence type="inferred from homology"/>
<name>A0ABX9AID5_9ENTR</name>
<evidence type="ECO:0000256" key="1">
    <source>
        <dbReference type="ARBA" id="ARBA00022679"/>
    </source>
</evidence>
<reference evidence="10 11" key="1">
    <citation type="submission" date="2021-08" db="EMBL/GenBank/DDBJ databases">
        <title>Culture and genomic analysis of Symbiopectobacterium purcellii sp. nov. gen. nov., isolated from the leafhopper Empoasca decipiens.</title>
        <authorList>
            <person name="Nadal-Jimenez P."/>
            <person name="Siozios S."/>
            <person name="Halliday N."/>
            <person name="Camara M."/>
            <person name="Hurst G.D.D."/>
        </authorList>
    </citation>
    <scope>NUCLEOTIDE SEQUENCE [LARGE SCALE GENOMIC DNA]</scope>
    <source>
        <strain evidence="10 11">SyEd1</strain>
    </source>
</reference>
<dbReference type="Proteomes" id="UP000825886">
    <property type="component" value="Chromosome"/>
</dbReference>
<evidence type="ECO:0000256" key="3">
    <source>
        <dbReference type="ARBA" id="ARBA00022741"/>
    </source>
</evidence>
<keyword evidence="3 7" id="KW-0547">Nucleotide-binding</keyword>
<dbReference type="GO" id="GO:0016874">
    <property type="term" value="F:ligase activity"/>
    <property type="evidence" value="ECO:0007669"/>
    <property type="project" value="UniProtKB-KW"/>
</dbReference>
<comment type="function">
    <text evidence="7">Involved in the regulation of glutamine synthetase GlnA, a key enzyme in the process to assimilate ammonia. When cellular nitrogen levels are high, the C-terminal adenylyl transferase (AT) inactivates GlnA by covalent transfer of an adenylyl group from ATP to specific tyrosine residue of GlnA, thus reducing its activity. Conversely, when nitrogen levels are low, the N-terminal adenylyl removase (AR) activates GlnA by removing the adenylyl group by phosphorolysis, increasing its activity. The regulatory region of GlnE binds the signal transduction protein PII (GlnB) which indicates the nitrogen status of the cell.</text>
</comment>
<dbReference type="EMBL" id="CP081864">
    <property type="protein sequence ID" value="QZN94937.1"/>
    <property type="molecule type" value="Genomic_DNA"/>
</dbReference>
<evidence type="ECO:0000256" key="2">
    <source>
        <dbReference type="ARBA" id="ARBA00022695"/>
    </source>
</evidence>
<dbReference type="InterPro" id="IPR023057">
    <property type="entry name" value="GlnE"/>
</dbReference>
<feature type="domain" description="Glutamate-ammonia ligase adenylyltransferase repeated" evidence="8">
    <location>
        <begin position="561"/>
        <end position="812"/>
    </location>
</feature>
<dbReference type="Gene3D" id="3.30.460.10">
    <property type="entry name" value="Beta Polymerase, domain 2"/>
    <property type="match status" value="2"/>
</dbReference>
<evidence type="ECO:0000313" key="10">
    <source>
        <dbReference type="EMBL" id="QZN94937.1"/>
    </source>
</evidence>
<keyword evidence="4 7" id="KW-0067">ATP-binding</keyword>
<comment type="cofactor">
    <cofactor evidence="7">
        <name>Mg(2+)</name>
        <dbReference type="ChEBI" id="CHEBI:18420"/>
    </cofactor>
</comment>
<keyword evidence="6 7" id="KW-0511">Multifunctional enzyme</keyword>
<sequence length="955" mass="108448">MSNSPFSTALPPLLAEQAQRVLSRLQESMTLPASIAPEDLAVLASSDFVSEALARYPEWWETLHQQPPQPEEWQHYGIWLAQALEAVSDEAALMRVLREFRRRMLVRIAWSQSLATSTTPQTLRQLSELAETLIVAARGWLYDACCREWGTPSNAQGEPQPLLILGMGKLGGGELNFSSDIDLIFVYPENGQTRGGRRELDNAQFFTRLGQRLIKALDQMTVDGFVYRVDMRLRPFGDSGPLVLSFAAMEEYYQEQGRDWERYAMVKARLMGGMEDAYSQELRALLRPFVFRRYIDFSVIQSLRNMKGMIAREVRRRDLRNNIKLGAGGIREIEFITQVFQLIRGGREPGLQGRELLPTLQHTGSLGLLSPQQVDELSNAYLFLRRLENLLQAIADEQTQTLPQEALNQQRLAWGMGFDGWEALNDALQNHMLAVRRVFNDLIGDDAQDGQDAPECSGYNSVWLDAPDEVDMGALMPHLSEDARNALLRAITDFRHDLVKRTIGPRGRDVLDHLMPLLLAEVCAHQQAELILPRLTPLLLGIVTRTTYLELLLESRPALIQLVRLCAASPMVASQLARYPLLLDELLDPATLYHPLAPEAYHDELRQYLMRVPEDDEEQQLEAVRQFKQAQQLRIAAGDIAGVLPVMKVSDHLTYLAEAIISAVVQQAWTQMAARYGQPTHLQQREGRGFAVIGYGKLGGWELGYSSDLDLVFLLDCPDEVVTDGERSIDGRQFYLRLAQRVMHLFSTRTSSGILYEVDARLRPSGAAGMLVSTVGAFGDYQQHEAWTWEHQALVRARMVYGEQGVQSQFEAIRRQILCQEREPETLRAQVREMREKMRQHLANKDPALFDLKTDEGGITDIEFIVQYLVLRYAAQEPRLTRWSDNVRILELMAQCGVMDEDEARALTLAYITLRDELHHLALQEQSARVNAERFLTERQQVKTSWEKWLGAGAQ</sequence>
<dbReference type="Pfam" id="PF08335">
    <property type="entry name" value="GlnD_UR_UTase"/>
    <property type="match status" value="2"/>
</dbReference>
<dbReference type="CDD" id="cd05401">
    <property type="entry name" value="NT_GlnE_GlnD_like"/>
    <property type="match status" value="2"/>
</dbReference>
<dbReference type="InterPro" id="IPR043519">
    <property type="entry name" value="NT_sf"/>
</dbReference>
<keyword evidence="1 7" id="KW-0808">Transferase</keyword>
<evidence type="ECO:0000256" key="5">
    <source>
        <dbReference type="ARBA" id="ARBA00022842"/>
    </source>
</evidence>
<dbReference type="Pfam" id="PF03710">
    <property type="entry name" value="GlnE"/>
    <property type="match status" value="2"/>
</dbReference>
<dbReference type="PANTHER" id="PTHR30621">
    <property type="entry name" value="GLUTAMINE SYNTHETASE ADENYLYLTRANSFERASE"/>
    <property type="match status" value="1"/>
</dbReference>
<keyword evidence="5 7" id="KW-0460">Magnesium</keyword>
<dbReference type="NCBIfam" id="NF008292">
    <property type="entry name" value="PRK11072.1"/>
    <property type="match status" value="1"/>
</dbReference>
<comment type="catalytic activity">
    <reaction evidence="7">
        <text>[glutamine synthetase]-O(4)-(5'-adenylyl)-L-tyrosine + phosphate = [glutamine synthetase]-L-tyrosine + ADP</text>
        <dbReference type="Rhea" id="RHEA:43716"/>
        <dbReference type="Rhea" id="RHEA-COMP:10660"/>
        <dbReference type="Rhea" id="RHEA-COMP:10661"/>
        <dbReference type="ChEBI" id="CHEBI:43474"/>
        <dbReference type="ChEBI" id="CHEBI:46858"/>
        <dbReference type="ChEBI" id="CHEBI:83624"/>
        <dbReference type="ChEBI" id="CHEBI:456216"/>
        <dbReference type="EC" id="2.7.7.89"/>
    </reaction>
</comment>
<comment type="catalytic activity">
    <reaction evidence="7">
        <text>[glutamine synthetase]-L-tyrosine + ATP = [glutamine synthetase]-O(4)-(5'-adenylyl)-L-tyrosine + diphosphate</text>
        <dbReference type="Rhea" id="RHEA:18589"/>
        <dbReference type="Rhea" id="RHEA-COMP:10660"/>
        <dbReference type="Rhea" id="RHEA-COMP:10661"/>
        <dbReference type="ChEBI" id="CHEBI:30616"/>
        <dbReference type="ChEBI" id="CHEBI:33019"/>
        <dbReference type="ChEBI" id="CHEBI:46858"/>
        <dbReference type="ChEBI" id="CHEBI:83624"/>
        <dbReference type="EC" id="2.7.7.42"/>
    </reaction>
</comment>
<dbReference type="GO" id="GO:0047388">
    <property type="term" value="F:[glutamine synthetase]-adenylyl-L-tyrosine phosphorylase activity"/>
    <property type="evidence" value="ECO:0007669"/>
    <property type="project" value="UniProtKB-EC"/>
</dbReference>
<protein>
    <recommendedName>
        <fullName evidence="7">Bifunctional glutamine synthetase adenylyltransferase/adenylyl-removing enzyme</fullName>
    </recommendedName>
    <alternativeName>
        <fullName evidence="7">ATP:glutamine synthetase adenylyltransferase</fullName>
    </alternativeName>
    <alternativeName>
        <fullName evidence="7">ATase</fullName>
    </alternativeName>
    <domain>
        <recommendedName>
            <fullName evidence="7">Glutamine synthetase adenylyl-L-tyrosine phosphorylase</fullName>
            <ecNumber evidence="7">2.7.7.89</ecNumber>
        </recommendedName>
        <alternativeName>
            <fullName evidence="7">Adenylyl removase</fullName>
            <shortName evidence="7">AR</shortName>
            <shortName evidence="7">AT-N</shortName>
        </alternativeName>
    </domain>
    <domain>
        <recommendedName>
            <fullName evidence="7">Glutamine synthetase adenylyl transferase</fullName>
            <ecNumber evidence="7">2.7.7.42</ecNumber>
        </recommendedName>
        <alternativeName>
            <fullName evidence="7">Adenylyl transferase</fullName>
            <shortName evidence="7">AT</shortName>
            <shortName evidence="7">AT-C</shortName>
        </alternativeName>
    </domain>
</protein>
<feature type="domain" description="PII-uridylyltransferase/Glutamine-synthetase adenylyltransferase" evidence="9">
    <location>
        <begin position="304"/>
        <end position="443"/>
    </location>
</feature>
<keyword evidence="10" id="KW-0436">Ligase</keyword>
<evidence type="ECO:0000259" key="8">
    <source>
        <dbReference type="Pfam" id="PF03710"/>
    </source>
</evidence>
<dbReference type="Gene3D" id="1.20.120.330">
    <property type="entry name" value="Nucleotidyltransferases domain 2"/>
    <property type="match status" value="2"/>
</dbReference>
<dbReference type="GO" id="GO:0008882">
    <property type="term" value="F:[glutamate-ammonia-ligase] adenylyltransferase activity"/>
    <property type="evidence" value="ECO:0007669"/>
    <property type="project" value="UniProtKB-EC"/>
</dbReference>
<evidence type="ECO:0000313" key="11">
    <source>
        <dbReference type="Proteomes" id="UP000825886"/>
    </source>
</evidence>
<feature type="region of interest" description="Adenylyl removase" evidence="7">
    <location>
        <begin position="1"/>
        <end position="447"/>
    </location>
</feature>
<dbReference type="SUPFAM" id="SSF81593">
    <property type="entry name" value="Nucleotidyltransferase substrate binding subunit/domain"/>
    <property type="match status" value="2"/>
</dbReference>
<organism evidence="10 11">
    <name type="scientific">Symbiopectobacterium purcellii</name>
    <dbReference type="NCBI Taxonomy" id="2871826"/>
    <lineage>
        <taxon>Bacteria</taxon>
        <taxon>Pseudomonadati</taxon>
        <taxon>Pseudomonadota</taxon>
        <taxon>Gammaproteobacteria</taxon>
        <taxon>Enterobacterales</taxon>
        <taxon>Enterobacteriaceae</taxon>
    </lineage>
</organism>
<evidence type="ECO:0000259" key="9">
    <source>
        <dbReference type="Pfam" id="PF08335"/>
    </source>
</evidence>
<feature type="domain" description="Glutamate-ammonia ligase adenylyltransferase repeated" evidence="8">
    <location>
        <begin position="41"/>
        <end position="283"/>
    </location>
</feature>
<dbReference type="PANTHER" id="PTHR30621:SF0">
    <property type="entry name" value="BIFUNCTIONAL GLUTAMINE SYNTHETASE ADENYLYLTRANSFERASE_ADENYLYL-REMOVING ENZYME"/>
    <property type="match status" value="1"/>
</dbReference>
<dbReference type="Gene3D" id="1.20.120.1510">
    <property type="match status" value="1"/>
</dbReference>
<dbReference type="Gene3D" id="1.10.4050.10">
    <property type="entry name" value="Glutamine synthase adenylyltransferase GlnE"/>
    <property type="match status" value="1"/>
</dbReference>
<accession>A0ABX9AID5</accession>
<evidence type="ECO:0000256" key="6">
    <source>
        <dbReference type="ARBA" id="ARBA00023268"/>
    </source>
</evidence>
<evidence type="ECO:0000256" key="7">
    <source>
        <dbReference type="HAMAP-Rule" id="MF_00802"/>
    </source>
</evidence>
<dbReference type="RefSeq" id="WP_222158049.1">
    <property type="nucleotide sequence ID" value="NZ_CP081864.1"/>
</dbReference>
<comment type="similarity">
    <text evidence="7">Belongs to the GlnE family.</text>
</comment>
<dbReference type="EC" id="2.7.7.89" evidence="7"/>